<proteinExistence type="predicted"/>
<dbReference type="EMBL" id="SODA01000020">
    <property type="protein sequence ID" value="TDW01510.1"/>
    <property type="molecule type" value="Genomic_DNA"/>
</dbReference>
<protein>
    <recommendedName>
        <fullName evidence="3">Glycoside hydrolase family 65</fullName>
    </recommendedName>
</protein>
<dbReference type="Gene3D" id="1.50.10.10">
    <property type="match status" value="1"/>
</dbReference>
<dbReference type="RefSeq" id="WP_111572816.1">
    <property type="nucleotide sequence ID" value="NZ_QLME01000019.1"/>
</dbReference>
<evidence type="ECO:0000313" key="2">
    <source>
        <dbReference type="Proteomes" id="UP000294697"/>
    </source>
</evidence>
<dbReference type="OrthoDB" id="127395at2"/>
<name>A0A4R7YW71_9FIRM</name>
<dbReference type="AlphaFoldDB" id="A0A4R7YW71"/>
<organism evidence="1 2">
    <name type="scientific">Halanaerobium saccharolyticum</name>
    <dbReference type="NCBI Taxonomy" id="43595"/>
    <lineage>
        <taxon>Bacteria</taxon>
        <taxon>Bacillati</taxon>
        <taxon>Bacillota</taxon>
        <taxon>Clostridia</taxon>
        <taxon>Halanaerobiales</taxon>
        <taxon>Halanaerobiaceae</taxon>
        <taxon>Halanaerobium</taxon>
    </lineage>
</organism>
<comment type="caution">
    <text evidence="1">The sequence shown here is derived from an EMBL/GenBank/DDBJ whole genome shotgun (WGS) entry which is preliminary data.</text>
</comment>
<dbReference type="InterPro" id="IPR008928">
    <property type="entry name" value="6-hairpin_glycosidase_sf"/>
</dbReference>
<dbReference type="InterPro" id="IPR012341">
    <property type="entry name" value="6hp_glycosidase-like_sf"/>
</dbReference>
<dbReference type="SUPFAM" id="SSF48208">
    <property type="entry name" value="Six-hairpin glycosidases"/>
    <property type="match status" value="1"/>
</dbReference>
<accession>A0A4R7YW71</accession>
<reference evidence="1 2" key="1">
    <citation type="submission" date="2019-03" db="EMBL/GenBank/DDBJ databases">
        <title>Subsurface microbial communities from deep shales in Ohio and West Virginia, USA.</title>
        <authorList>
            <person name="Wrighton K."/>
        </authorList>
    </citation>
    <scope>NUCLEOTIDE SEQUENCE [LARGE SCALE GENOMIC DNA]</scope>
    <source>
        <strain evidence="1 2">MSL9.2</strain>
    </source>
</reference>
<gene>
    <name evidence="1" type="ORF">C8C77_12040</name>
</gene>
<dbReference type="Proteomes" id="UP000294697">
    <property type="component" value="Unassembled WGS sequence"/>
</dbReference>
<dbReference type="GO" id="GO:0005975">
    <property type="term" value="P:carbohydrate metabolic process"/>
    <property type="evidence" value="ECO:0007669"/>
    <property type="project" value="InterPro"/>
</dbReference>
<sequence length="682" mass="79713">MINRYQLVNRNNPILKNKDLNSPFTLGNGEFAFTADFTGLQTFYKSYAEEIPINTMAQWGWHSFNSEENYDRKNLKFKNYNRGNKKIPYASEEKGQAGLFNFLRENPHKYNLARVGLHLEKKNGVKVEFEDIELNQQELNLWQGILKSDFVVEGEQVNVETICDPLTDSIAVKIVSDLIIKKRLGVEIEFPYPEQSKTASNWENKEKHQTKLIEQNEKAYNFNRFIDETKYFVNLFSSKNLELKIPSQQHYLFKSKKNENSLTFVINFNENQNRVKQISFSEVKERSIEYWQDYWTQGGIIDFSKTEAPKAKELERRIVLSQYLTAVQCSGTLPPAETGLTCNSWYGKFHLEMHFWHAAHFALWNRESLLEKSLWWYYNILERAKELASSQGFKGARWPKMVGPEGYDSPSSIGPFLVWQQPHPIIYAELLYRNRQKKSVLEYYYELIEESIEFMVSYLEFDQENDRFNLEAPLIPAQESYDPEACLNPTFELEYWHTAFVIAQKWRKRLGMEKNKKWEEITDKLAELPHKNNLYLGHEKAEDTFEKYNIDHPSMLGAYGLLPGSKVDKDIMKNTFDKVLSDWQFDRAWGWDFPMTAMTAAKLGEKEKAVDILLMDSPKNTYLFNGHNRQGSKKDLPLYLPGNGALLLAAGMMAAGWDDSGLESTAFPEEWQVEYESINKYL</sequence>
<evidence type="ECO:0000313" key="1">
    <source>
        <dbReference type="EMBL" id="TDW01510.1"/>
    </source>
</evidence>
<evidence type="ECO:0008006" key="3">
    <source>
        <dbReference type="Google" id="ProtNLM"/>
    </source>
</evidence>